<feature type="chain" id="PRO_5004162593" description="6-phosphogluconolactonase" evidence="3">
    <location>
        <begin position="20"/>
        <end position="374"/>
    </location>
</feature>
<evidence type="ECO:0000313" key="4">
    <source>
        <dbReference type="EMBL" id="ABJ87261.1"/>
    </source>
</evidence>
<accession>Q01SV9</accession>
<comment type="similarity">
    <text evidence="1">Belongs to the cycloisomerase 2 family.</text>
</comment>
<keyword evidence="2" id="KW-0119">Carbohydrate metabolism</keyword>
<dbReference type="InterPro" id="IPR015943">
    <property type="entry name" value="WD40/YVTN_repeat-like_dom_sf"/>
</dbReference>
<gene>
    <name evidence="4" type="ordered locus">Acid_6335</name>
</gene>
<organism evidence="4">
    <name type="scientific">Solibacter usitatus (strain Ellin6076)</name>
    <dbReference type="NCBI Taxonomy" id="234267"/>
    <lineage>
        <taxon>Bacteria</taxon>
        <taxon>Pseudomonadati</taxon>
        <taxon>Acidobacteriota</taxon>
        <taxon>Terriglobia</taxon>
        <taxon>Bryobacterales</taxon>
        <taxon>Solibacteraceae</taxon>
        <taxon>Candidatus Solibacter</taxon>
    </lineage>
</organism>
<dbReference type="FunFam" id="2.130.10.10:FF:000306">
    <property type="entry name" value="3-carboxymuconate cyclase"/>
    <property type="match status" value="1"/>
</dbReference>
<dbReference type="EMBL" id="CP000473">
    <property type="protein sequence ID" value="ABJ87261.1"/>
    <property type="molecule type" value="Genomic_DNA"/>
</dbReference>
<evidence type="ECO:0000256" key="1">
    <source>
        <dbReference type="ARBA" id="ARBA00005564"/>
    </source>
</evidence>
<dbReference type="SUPFAM" id="SSF51004">
    <property type="entry name" value="C-terminal (heme d1) domain of cytochrome cd1-nitrite reductase"/>
    <property type="match status" value="1"/>
</dbReference>
<sequence precursor="true">MKLVTRLLFSMVALSAAFAQTKGESIVYAGTYTRPNKSKGIYAWRFQPATGKLTAIGLVGETVSPSFLAVHPNKKFLYAVNEIGNYKGEKAGSVTAFALDAKTGMLKALNTVSSRGDGPCHLAIDPTGKWLIVANYGGGSIAEYPVHADGTLGEASTFIQHKGSSVDPARQKGPHAHSTVLSPDGKLVFVNDLGLDEILSYKVDGLTPADPPFTKVAPGSGPRHLAFAPNGRFAYAITEMTASVVAFRYAGGKFEELQTIPNLSEPVAGMSGAEIAVHPTGKFVYSSTRGHNSISVFAVDPAKGTLTFVDRTPTQGKTPRNFAIDPTGGYLFAANQDSDNIVVFKIDAKTGKLTASGDVLEAGSPVCVTFVPAL</sequence>
<dbReference type="GO" id="GO:0005829">
    <property type="term" value="C:cytosol"/>
    <property type="evidence" value="ECO:0007669"/>
    <property type="project" value="TreeGrafter"/>
</dbReference>
<dbReference type="KEGG" id="sus:Acid_6335"/>
<dbReference type="PANTHER" id="PTHR30344:SF1">
    <property type="entry name" value="6-PHOSPHOGLUCONOLACTONASE"/>
    <property type="match status" value="1"/>
</dbReference>
<protein>
    <recommendedName>
        <fullName evidence="5">6-phosphogluconolactonase</fullName>
    </recommendedName>
</protein>
<dbReference type="InParanoid" id="Q01SV9"/>
<dbReference type="STRING" id="234267.Acid_6335"/>
<dbReference type="GO" id="GO:0017057">
    <property type="term" value="F:6-phosphogluconolactonase activity"/>
    <property type="evidence" value="ECO:0007669"/>
    <property type="project" value="TreeGrafter"/>
</dbReference>
<dbReference type="eggNOG" id="COG2706">
    <property type="taxonomic scope" value="Bacteria"/>
</dbReference>
<dbReference type="InterPro" id="IPR019405">
    <property type="entry name" value="Lactonase_7-beta_prop"/>
</dbReference>
<dbReference type="Gene3D" id="2.130.10.10">
    <property type="entry name" value="YVTN repeat-like/Quinoprotein amine dehydrogenase"/>
    <property type="match status" value="1"/>
</dbReference>
<proteinExistence type="inferred from homology"/>
<dbReference type="InterPro" id="IPR011048">
    <property type="entry name" value="Haem_d1_sf"/>
</dbReference>
<dbReference type="PANTHER" id="PTHR30344">
    <property type="entry name" value="6-PHOSPHOGLUCONOLACTONASE-RELATED"/>
    <property type="match status" value="1"/>
</dbReference>
<evidence type="ECO:0000256" key="2">
    <source>
        <dbReference type="ARBA" id="ARBA00022526"/>
    </source>
</evidence>
<dbReference type="Pfam" id="PF10282">
    <property type="entry name" value="Lactonase"/>
    <property type="match status" value="1"/>
</dbReference>
<feature type="signal peptide" evidence="3">
    <location>
        <begin position="1"/>
        <end position="19"/>
    </location>
</feature>
<evidence type="ECO:0008006" key="5">
    <source>
        <dbReference type="Google" id="ProtNLM"/>
    </source>
</evidence>
<keyword evidence="3" id="KW-0732">Signal</keyword>
<dbReference type="InterPro" id="IPR050282">
    <property type="entry name" value="Cycloisomerase_2"/>
</dbReference>
<dbReference type="AlphaFoldDB" id="Q01SV9"/>
<dbReference type="GO" id="GO:0006006">
    <property type="term" value="P:glucose metabolic process"/>
    <property type="evidence" value="ECO:0007669"/>
    <property type="project" value="UniProtKB-KW"/>
</dbReference>
<reference evidence="4" key="1">
    <citation type="submission" date="2006-10" db="EMBL/GenBank/DDBJ databases">
        <title>Complete sequence of Solibacter usitatus Ellin6076.</title>
        <authorList>
            <consortium name="US DOE Joint Genome Institute"/>
            <person name="Copeland A."/>
            <person name="Lucas S."/>
            <person name="Lapidus A."/>
            <person name="Barry K."/>
            <person name="Detter J.C."/>
            <person name="Glavina del Rio T."/>
            <person name="Hammon N."/>
            <person name="Israni S."/>
            <person name="Dalin E."/>
            <person name="Tice H."/>
            <person name="Pitluck S."/>
            <person name="Thompson L.S."/>
            <person name="Brettin T."/>
            <person name="Bruce D."/>
            <person name="Han C."/>
            <person name="Tapia R."/>
            <person name="Gilna P."/>
            <person name="Schmutz J."/>
            <person name="Larimer F."/>
            <person name="Land M."/>
            <person name="Hauser L."/>
            <person name="Kyrpides N."/>
            <person name="Mikhailova N."/>
            <person name="Janssen P.H."/>
            <person name="Kuske C.R."/>
            <person name="Richardson P."/>
        </authorList>
    </citation>
    <scope>NUCLEOTIDE SEQUENCE</scope>
    <source>
        <strain evidence="4">Ellin6076</strain>
    </source>
</reference>
<dbReference type="HOGENOM" id="CLU_038716_3_0_0"/>
<keyword evidence="2" id="KW-0313">Glucose metabolism</keyword>
<evidence type="ECO:0000256" key="3">
    <source>
        <dbReference type="SAM" id="SignalP"/>
    </source>
</evidence>
<name>Q01SV9_SOLUE</name>
<dbReference type="OrthoDB" id="9790815at2"/>
<dbReference type="FunCoup" id="Q01SV9">
    <property type="interactions" value="149"/>
</dbReference>